<evidence type="ECO:0000256" key="1">
    <source>
        <dbReference type="ARBA" id="ARBA00004651"/>
    </source>
</evidence>
<gene>
    <name evidence="9" type="ORF">GGR04_000961</name>
</gene>
<keyword evidence="10" id="KW-1185">Reference proteome</keyword>
<feature type="transmembrane region" description="Helical" evidence="8">
    <location>
        <begin position="53"/>
        <end position="73"/>
    </location>
</feature>
<evidence type="ECO:0000256" key="5">
    <source>
        <dbReference type="ARBA" id="ARBA00022692"/>
    </source>
</evidence>
<protein>
    <submittedName>
        <fullName evidence="9">Iron complex transport system permease protein</fullName>
    </submittedName>
</protein>
<dbReference type="SUPFAM" id="SSF81345">
    <property type="entry name" value="ABC transporter involved in vitamin B12 uptake, BtuC"/>
    <property type="match status" value="1"/>
</dbReference>
<feature type="transmembrane region" description="Helical" evidence="8">
    <location>
        <begin position="243"/>
        <end position="262"/>
    </location>
</feature>
<name>A0A7W6EEG1_9HYPH</name>
<sequence>MKGAIAAALLLAAAMLLSLCVGVRPATPLDLWCAFAAFDPTDPLHTAIRLIRWPRLCAGLIAGAGLGMAGSVMQSLTRNPLADPGLLGVGAGAALSVVAGSLLFLRADSGFLSLLAFPGAAIASVAVFALGGGLRGDVGPVRLVLAGAALNALLLSVVSAVVLTRSDSLEIFRFWVNGSLAQAGERPLGPMALVALCGAALAFAAAPRLETLALGNALARGLGTRVLSVQATALAVVTLTTGAAVAVAGPIAFLGLMVPPIARRLAGHSLRGELAVSALVGGGILLVADTAGRLVIAPAEVRVGLMTALVGGPVFVLIARRLRMGPQT</sequence>
<keyword evidence="4" id="KW-1003">Cell membrane</keyword>
<dbReference type="GO" id="GO:0033214">
    <property type="term" value="P:siderophore-iron import into cell"/>
    <property type="evidence" value="ECO:0007669"/>
    <property type="project" value="TreeGrafter"/>
</dbReference>
<feature type="transmembrane region" description="Helical" evidence="8">
    <location>
        <begin position="85"/>
        <end position="105"/>
    </location>
</feature>
<keyword evidence="7 8" id="KW-0472">Membrane</keyword>
<feature type="transmembrane region" description="Helical" evidence="8">
    <location>
        <begin position="111"/>
        <end position="131"/>
    </location>
</feature>
<dbReference type="EMBL" id="JACIEK010000001">
    <property type="protein sequence ID" value="MBB3997140.1"/>
    <property type="molecule type" value="Genomic_DNA"/>
</dbReference>
<dbReference type="RefSeq" id="WP_210291619.1">
    <property type="nucleotide sequence ID" value="NZ_JACIEK010000001.1"/>
</dbReference>
<dbReference type="InterPro" id="IPR000522">
    <property type="entry name" value="ABC_transptr_permease_BtuC"/>
</dbReference>
<evidence type="ECO:0000313" key="9">
    <source>
        <dbReference type="EMBL" id="MBB3997140.1"/>
    </source>
</evidence>
<feature type="transmembrane region" description="Helical" evidence="8">
    <location>
        <begin position="143"/>
        <end position="163"/>
    </location>
</feature>
<reference evidence="9 10" key="1">
    <citation type="submission" date="2020-08" db="EMBL/GenBank/DDBJ databases">
        <title>Genomic Encyclopedia of Type Strains, Phase IV (KMG-IV): sequencing the most valuable type-strain genomes for metagenomic binning, comparative biology and taxonomic classification.</title>
        <authorList>
            <person name="Goeker M."/>
        </authorList>
    </citation>
    <scope>NUCLEOTIDE SEQUENCE [LARGE SCALE GENOMIC DNA]</scope>
    <source>
        <strain evidence="9 10">DSM 102238</strain>
    </source>
</reference>
<keyword evidence="6 8" id="KW-1133">Transmembrane helix</keyword>
<feature type="transmembrane region" description="Helical" evidence="8">
    <location>
        <begin position="301"/>
        <end position="319"/>
    </location>
</feature>
<accession>A0A7W6EEG1</accession>
<dbReference type="GO" id="GO:0005886">
    <property type="term" value="C:plasma membrane"/>
    <property type="evidence" value="ECO:0007669"/>
    <property type="project" value="UniProtKB-SubCell"/>
</dbReference>
<dbReference type="InterPro" id="IPR037294">
    <property type="entry name" value="ABC_BtuC-like"/>
</dbReference>
<keyword evidence="3" id="KW-0813">Transport</keyword>
<evidence type="ECO:0000256" key="6">
    <source>
        <dbReference type="ARBA" id="ARBA00022989"/>
    </source>
</evidence>
<evidence type="ECO:0000256" key="8">
    <source>
        <dbReference type="SAM" id="Phobius"/>
    </source>
</evidence>
<organism evidence="9 10">
    <name type="scientific">Aureimonas pseudogalii</name>
    <dbReference type="NCBI Taxonomy" id="1744844"/>
    <lineage>
        <taxon>Bacteria</taxon>
        <taxon>Pseudomonadati</taxon>
        <taxon>Pseudomonadota</taxon>
        <taxon>Alphaproteobacteria</taxon>
        <taxon>Hyphomicrobiales</taxon>
        <taxon>Aurantimonadaceae</taxon>
        <taxon>Aureimonas</taxon>
    </lineage>
</organism>
<comment type="caution">
    <text evidence="9">The sequence shown here is derived from an EMBL/GenBank/DDBJ whole genome shotgun (WGS) entry which is preliminary data.</text>
</comment>
<evidence type="ECO:0000256" key="7">
    <source>
        <dbReference type="ARBA" id="ARBA00023136"/>
    </source>
</evidence>
<dbReference type="Pfam" id="PF01032">
    <property type="entry name" value="FecCD"/>
    <property type="match status" value="1"/>
</dbReference>
<dbReference type="CDD" id="cd06550">
    <property type="entry name" value="TM_ABC_iron-siderophores_like"/>
    <property type="match status" value="1"/>
</dbReference>
<keyword evidence="5 8" id="KW-0812">Transmembrane</keyword>
<dbReference type="Gene3D" id="1.10.3470.10">
    <property type="entry name" value="ABC transporter involved in vitamin B12 uptake, BtuC"/>
    <property type="match status" value="1"/>
</dbReference>
<feature type="transmembrane region" description="Helical" evidence="8">
    <location>
        <begin position="274"/>
        <end position="295"/>
    </location>
</feature>
<evidence type="ECO:0000256" key="3">
    <source>
        <dbReference type="ARBA" id="ARBA00022448"/>
    </source>
</evidence>
<evidence type="ECO:0000256" key="2">
    <source>
        <dbReference type="ARBA" id="ARBA00007935"/>
    </source>
</evidence>
<dbReference type="PANTHER" id="PTHR30472:SF1">
    <property type="entry name" value="FE(3+) DICITRATE TRANSPORT SYSTEM PERMEASE PROTEIN FECC-RELATED"/>
    <property type="match status" value="1"/>
</dbReference>
<comment type="subcellular location">
    <subcellularLocation>
        <location evidence="1">Cell membrane</location>
        <topology evidence="1">Multi-pass membrane protein</topology>
    </subcellularLocation>
</comment>
<dbReference type="GO" id="GO:0022857">
    <property type="term" value="F:transmembrane transporter activity"/>
    <property type="evidence" value="ECO:0007669"/>
    <property type="project" value="InterPro"/>
</dbReference>
<comment type="similarity">
    <text evidence="2">Belongs to the binding-protein-dependent transport system permease family. FecCD subfamily.</text>
</comment>
<dbReference type="PANTHER" id="PTHR30472">
    <property type="entry name" value="FERRIC ENTEROBACTIN TRANSPORT SYSTEM PERMEASE PROTEIN"/>
    <property type="match status" value="1"/>
</dbReference>
<proteinExistence type="inferred from homology"/>
<dbReference type="Proteomes" id="UP000542776">
    <property type="component" value="Unassembled WGS sequence"/>
</dbReference>
<evidence type="ECO:0000313" key="10">
    <source>
        <dbReference type="Proteomes" id="UP000542776"/>
    </source>
</evidence>
<evidence type="ECO:0000256" key="4">
    <source>
        <dbReference type="ARBA" id="ARBA00022475"/>
    </source>
</evidence>
<dbReference type="AlphaFoldDB" id="A0A7W6EEG1"/>